<accession>A0A3B0WUS5</accession>
<reference evidence="2" key="1">
    <citation type="submission" date="2018-06" db="EMBL/GenBank/DDBJ databases">
        <authorList>
            <person name="Zhirakovskaya E."/>
        </authorList>
    </citation>
    <scope>NUCLEOTIDE SEQUENCE</scope>
</reference>
<keyword evidence="2" id="KW-0378">Hydrolase</keyword>
<dbReference type="InterPro" id="IPR050190">
    <property type="entry name" value="UPF0213_domain"/>
</dbReference>
<evidence type="ECO:0000259" key="1">
    <source>
        <dbReference type="PROSITE" id="PS50164"/>
    </source>
</evidence>
<feature type="domain" description="GIY-YIG" evidence="1">
    <location>
        <begin position="4"/>
        <end position="81"/>
    </location>
</feature>
<dbReference type="PANTHER" id="PTHR34477:SF1">
    <property type="entry name" value="UPF0213 PROTEIN YHBQ"/>
    <property type="match status" value="1"/>
</dbReference>
<proteinExistence type="predicted"/>
<name>A0A3B0WUS5_9ZZZZ</name>
<dbReference type="InterPro" id="IPR035901">
    <property type="entry name" value="GIY-YIG_endonuc_sf"/>
</dbReference>
<sequence length="93" mass="11035">MTVMDWYVYLLKCADDSYYTGITTDPKRRLQEHNENDKKAAKYTRARRPLKLVYFELCQSRSVAGVREYEIRKLSRKQKIILAESMLDDIPKA</sequence>
<dbReference type="AlphaFoldDB" id="A0A3B0WUS5"/>
<dbReference type="EMBL" id="UOFF01000070">
    <property type="protein sequence ID" value="VAW54902.1"/>
    <property type="molecule type" value="Genomic_DNA"/>
</dbReference>
<evidence type="ECO:0000313" key="2">
    <source>
        <dbReference type="EMBL" id="VAW54902.1"/>
    </source>
</evidence>
<organism evidence="2">
    <name type="scientific">hydrothermal vent metagenome</name>
    <dbReference type="NCBI Taxonomy" id="652676"/>
    <lineage>
        <taxon>unclassified sequences</taxon>
        <taxon>metagenomes</taxon>
        <taxon>ecological metagenomes</taxon>
    </lineage>
</organism>
<protein>
    <submittedName>
        <fullName evidence="2">COG2827: putative endonuclease containing a URI domain</fullName>
    </submittedName>
</protein>
<gene>
    <name evidence="2" type="ORF">MNBD_GAMMA07-2709</name>
</gene>
<keyword evidence="2" id="KW-0255">Endonuclease</keyword>
<dbReference type="CDD" id="cd10456">
    <property type="entry name" value="GIY-YIG_UPF0213"/>
    <property type="match status" value="1"/>
</dbReference>
<dbReference type="SUPFAM" id="SSF82771">
    <property type="entry name" value="GIY-YIG endonuclease"/>
    <property type="match status" value="1"/>
</dbReference>
<keyword evidence="2" id="KW-0540">Nuclease</keyword>
<dbReference type="Gene3D" id="3.40.1440.10">
    <property type="entry name" value="GIY-YIG endonuclease"/>
    <property type="match status" value="1"/>
</dbReference>
<dbReference type="GO" id="GO:0004519">
    <property type="term" value="F:endonuclease activity"/>
    <property type="evidence" value="ECO:0007669"/>
    <property type="project" value="UniProtKB-KW"/>
</dbReference>
<dbReference type="PROSITE" id="PS50164">
    <property type="entry name" value="GIY_YIG"/>
    <property type="match status" value="1"/>
</dbReference>
<dbReference type="Pfam" id="PF01541">
    <property type="entry name" value="GIY-YIG"/>
    <property type="match status" value="1"/>
</dbReference>
<dbReference type="InterPro" id="IPR000305">
    <property type="entry name" value="GIY-YIG_endonuc"/>
</dbReference>
<dbReference type="PANTHER" id="PTHR34477">
    <property type="entry name" value="UPF0213 PROTEIN YHBQ"/>
    <property type="match status" value="1"/>
</dbReference>